<name>A0A8J8GIK0_9BACI</name>
<feature type="transmembrane region" description="Helical" evidence="1">
    <location>
        <begin position="29"/>
        <end position="45"/>
    </location>
</feature>
<protein>
    <submittedName>
        <fullName evidence="2">Uncharacterized protein</fullName>
    </submittedName>
</protein>
<dbReference type="AlphaFoldDB" id="A0A8J8GIK0"/>
<evidence type="ECO:0000256" key="1">
    <source>
        <dbReference type="SAM" id="Phobius"/>
    </source>
</evidence>
<proteinExistence type="predicted"/>
<feature type="transmembrane region" description="Helical" evidence="1">
    <location>
        <begin position="7"/>
        <end position="23"/>
    </location>
</feature>
<organism evidence="2 3">
    <name type="scientific">Calidifontibacillus erzurumensis</name>
    <dbReference type="NCBI Taxonomy" id="2741433"/>
    <lineage>
        <taxon>Bacteria</taxon>
        <taxon>Bacillati</taxon>
        <taxon>Bacillota</taxon>
        <taxon>Bacilli</taxon>
        <taxon>Bacillales</taxon>
        <taxon>Bacillaceae</taxon>
        <taxon>Calidifontibacillus/Schinkia group</taxon>
        <taxon>Calidifontibacillus</taxon>
    </lineage>
</organism>
<keyword evidence="1" id="KW-0812">Transmembrane</keyword>
<keyword evidence="1" id="KW-1133">Transmembrane helix</keyword>
<accession>A0A8J8GIK0</accession>
<comment type="caution">
    <text evidence="2">The sequence shown here is derived from an EMBL/GenBank/DDBJ whole genome shotgun (WGS) entry which is preliminary data.</text>
</comment>
<dbReference type="Proteomes" id="UP000625804">
    <property type="component" value="Unassembled WGS sequence"/>
</dbReference>
<sequence length="88" mass="10385">MSIKKQYYLIMTPLVIIGIYLTYKIPATMPYVILILLFVLYYFGWKDVRTKLEKAKGEEEIRRVLVPFILQTIFVVLGIISFFVNVFT</sequence>
<dbReference type="EMBL" id="JABTTE010000015">
    <property type="protein sequence ID" value="NSL52396.1"/>
    <property type="molecule type" value="Genomic_DNA"/>
</dbReference>
<gene>
    <name evidence="2" type="ORF">HR057_11590</name>
</gene>
<evidence type="ECO:0000313" key="2">
    <source>
        <dbReference type="EMBL" id="NSL52396.1"/>
    </source>
</evidence>
<keyword evidence="1" id="KW-0472">Membrane</keyword>
<evidence type="ECO:0000313" key="3">
    <source>
        <dbReference type="Proteomes" id="UP000625804"/>
    </source>
</evidence>
<keyword evidence="3" id="KW-1185">Reference proteome</keyword>
<reference evidence="2" key="1">
    <citation type="submission" date="2020-06" db="EMBL/GenBank/DDBJ databases">
        <title>A novel thermopfilic bacterium from Erzurum, Turkey.</title>
        <authorList>
            <person name="Adiguzel A."/>
            <person name="Ay H."/>
            <person name="Baltaci M.O."/>
        </authorList>
    </citation>
    <scope>NUCLEOTIDE SEQUENCE</scope>
    <source>
        <strain evidence="2">P2</strain>
    </source>
</reference>
<dbReference type="RefSeq" id="WP_173731600.1">
    <property type="nucleotide sequence ID" value="NZ_JABTTE010000015.1"/>
</dbReference>
<feature type="transmembrane region" description="Helical" evidence="1">
    <location>
        <begin position="65"/>
        <end position="87"/>
    </location>
</feature>